<dbReference type="Gene3D" id="3.40.50.1820">
    <property type="entry name" value="alpha/beta hydrolase"/>
    <property type="match status" value="1"/>
</dbReference>
<reference evidence="3 4" key="1">
    <citation type="submission" date="2019-03" db="EMBL/GenBank/DDBJ databases">
        <title>Genomic Encyclopedia of Type Strains, Phase IV (KMG-IV): sequencing the most valuable type-strain genomes for metagenomic binning, comparative biology and taxonomic classification.</title>
        <authorList>
            <person name="Goeker M."/>
        </authorList>
    </citation>
    <scope>NUCLEOTIDE SEQUENCE [LARGE SCALE GENOMIC DNA]</scope>
    <source>
        <strain evidence="3 4">DSM 18577</strain>
    </source>
</reference>
<feature type="domain" description="BD-FAE-like" evidence="2">
    <location>
        <begin position="56"/>
        <end position="265"/>
    </location>
</feature>
<keyword evidence="4" id="KW-1185">Reference proteome</keyword>
<organism evidence="3 4">
    <name type="scientific">Celerinatantimonas diazotrophica</name>
    <dbReference type="NCBI Taxonomy" id="412034"/>
    <lineage>
        <taxon>Bacteria</taxon>
        <taxon>Pseudomonadati</taxon>
        <taxon>Pseudomonadota</taxon>
        <taxon>Gammaproteobacteria</taxon>
        <taxon>Celerinatantimonadaceae</taxon>
        <taxon>Celerinatantimonas</taxon>
    </lineage>
</organism>
<dbReference type="RefSeq" id="WP_131912935.1">
    <property type="nucleotide sequence ID" value="NZ_OU594967.1"/>
</dbReference>
<dbReference type="Pfam" id="PF20434">
    <property type="entry name" value="BD-FAE"/>
    <property type="match status" value="1"/>
</dbReference>
<accession>A0A4R1JLV7</accession>
<evidence type="ECO:0000259" key="2">
    <source>
        <dbReference type="Pfam" id="PF20434"/>
    </source>
</evidence>
<dbReference type="PANTHER" id="PTHR48081:SF13">
    <property type="entry name" value="ALPHA_BETA HYDROLASE"/>
    <property type="match status" value="1"/>
</dbReference>
<dbReference type="Proteomes" id="UP000295565">
    <property type="component" value="Unassembled WGS sequence"/>
</dbReference>
<evidence type="ECO:0000313" key="4">
    <source>
        <dbReference type="Proteomes" id="UP000295565"/>
    </source>
</evidence>
<dbReference type="EMBL" id="SMGD01000013">
    <property type="protein sequence ID" value="TCK52026.1"/>
    <property type="molecule type" value="Genomic_DNA"/>
</dbReference>
<dbReference type="SUPFAM" id="SSF53474">
    <property type="entry name" value="alpha/beta-Hydrolases"/>
    <property type="match status" value="1"/>
</dbReference>
<protein>
    <submittedName>
        <fullName evidence="3">Alpha/beta hydrolase family protein</fullName>
    </submittedName>
</protein>
<proteinExistence type="predicted"/>
<gene>
    <name evidence="3" type="ORF">EV690_2126</name>
</gene>
<dbReference type="PANTHER" id="PTHR48081">
    <property type="entry name" value="AB HYDROLASE SUPERFAMILY PROTEIN C4A8.06C"/>
    <property type="match status" value="1"/>
</dbReference>
<keyword evidence="1 3" id="KW-0378">Hydrolase</keyword>
<dbReference type="InterPro" id="IPR050300">
    <property type="entry name" value="GDXG_lipolytic_enzyme"/>
</dbReference>
<dbReference type="OrthoDB" id="9771666at2"/>
<sequence>MTKQNSQLFGYSKGAQVLQVPVQELPLDVINQVVFSQVLEHNAMLQLCMTLIVPRTPQPKPAIIYYPGGGFTSSKRDQFIEMRVALAKTGFVVAAVEYRVVPHQFPAPIIDGKAAIRYLRQHAKEFTINPDRIGVLGDSAGGYMAQMMTLAESEEFDQGDFLNQSSAVQAGVSIYGISNLLNIGEGFNDKLQQVHQSPAVTEALLVHGAAFNTFAGASIQSDPDRALYASPMGHIDGAKPPLLLMHGSDDPLVSPIQSQQLYEQLQEREALVDYIIVEKAGHADDDVWYQPAITDTVCQWFKRHLLD</sequence>
<evidence type="ECO:0000256" key="1">
    <source>
        <dbReference type="ARBA" id="ARBA00022801"/>
    </source>
</evidence>
<evidence type="ECO:0000313" key="3">
    <source>
        <dbReference type="EMBL" id="TCK52026.1"/>
    </source>
</evidence>
<dbReference type="InterPro" id="IPR049492">
    <property type="entry name" value="BD-FAE-like_dom"/>
</dbReference>
<comment type="caution">
    <text evidence="3">The sequence shown here is derived from an EMBL/GenBank/DDBJ whole genome shotgun (WGS) entry which is preliminary data.</text>
</comment>
<dbReference type="InterPro" id="IPR029058">
    <property type="entry name" value="AB_hydrolase_fold"/>
</dbReference>
<dbReference type="GO" id="GO:0016787">
    <property type="term" value="F:hydrolase activity"/>
    <property type="evidence" value="ECO:0007669"/>
    <property type="project" value="UniProtKB-KW"/>
</dbReference>
<dbReference type="AlphaFoldDB" id="A0A4R1JLV7"/>
<name>A0A4R1JLV7_9GAMM</name>